<feature type="region of interest" description="Disordered" evidence="4">
    <location>
        <begin position="1173"/>
        <end position="1198"/>
    </location>
</feature>
<dbReference type="EMBL" id="MU866241">
    <property type="protein sequence ID" value="KAK4175285.1"/>
    <property type="molecule type" value="Genomic_DNA"/>
</dbReference>
<keyword evidence="1" id="KW-0677">Repeat</keyword>
<feature type="compositionally biased region" description="Basic and acidic residues" evidence="4">
    <location>
        <begin position="1070"/>
        <end position="1087"/>
    </location>
</feature>
<feature type="repeat" description="ANK" evidence="3">
    <location>
        <begin position="270"/>
        <end position="302"/>
    </location>
</feature>
<feature type="repeat" description="ANK" evidence="3">
    <location>
        <begin position="414"/>
        <end position="446"/>
    </location>
</feature>
<name>A0AAN7A6N8_9PEZI</name>
<feature type="repeat" description="ANK" evidence="3">
    <location>
        <begin position="781"/>
        <end position="813"/>
    </location>
</feature>
<gene>
    <name evidence="5" type="ORF">QBC36DRAFT_26331</name>
</gene>
<dbReference type="PANTHER" id="PTHR24198:SF165">
    <property type="entry name" value="ANKYRIN REPEAT-CONTAINING PROTEIN-RELATED"/>
    <property type="match status" value="1"/>
</dbReference>
<comment type="caution">
    <text evidence="5">The sequence shown here is derived from an EMBL/GenBank/DDBJ whole genome shotgun (WGS) entry which is preliminary data.</text>
</comment>
<keyword evidence="2 3" id="KW-0040">ANK repeat</keyword>
<dbReference type="SUPFAM" id="SSF48403">
    <property type="entry name" value="Ankyrin repeat"/>
    <property type="match status" value="3"/>
</dbReference>
<feature type="repeat" description="ANK" evidence="3">
    <location>
        <begin position="482"/>
        <end position="514"/>
    </location>
</feature>
<dbReference type="Gene3D" id="1.25.40.20">
    <property type="entry name" value="Ankyrin repeat-containing domain"/>
    <property type="match status" value="5"/>
</dbReference>
<sequence>MASDLRDNEENSRADLVEVHEGNNMVELAESKAESSVGHAESEDGDRIDDIETREGARPEPFITENEVNLDLINAAKNNKIDEVKRLLEAKVVDIDARDEAFYGQTAISWAAELGHCDVFKALYTHDARLDILDFDGNSPIYWATEKGRKDVIEFFLANVKERDISHKYHNGRSLLFVAAVYGSVDDVKRFTKSEPDVRDDNMLTPLMVAAQMSRDVNVEALLTAGADPTLEDDEGCTAVYYAVWAESIKSAKLLLDKVGDNFDINGSRPSARPLIAAAKTGDVAMIQLLLECGAKPILPDEDKKVPLYWAAKNGRIQAIRDLIEALLKVRVDPYKLQLPSFPQGDRNLVAFVIAAADNDEEWQSFLKTEPGLPAGDSEKGTTALHLAATHGLEEKAIERMLSAGFEVDARDIDDMTPLMLASKFGHVAAVKTLLQHNANPKLSDTKWNQTPLMWAAEFKQDQVIESLCEKSDVNVRGWNGVEMMAIHFAARSGIVKSVKILLEHGAEIDAVDSKYGQSPLCWATEAGHLEVVKTLIRAGADLYLGDSNKREPVTFALDNKDIVQALIEEERDLGEPQASEPQASNPQASNPRAGEPTVKETPRVRMAELALWYDYAGNGGESEISTFILNNKAYLKAVDKEGRNFVSFAAEGGDLAEMERLLGIEGLDFNCSDRGGRTPLSWAAGAGEGPVVKLLVKRLGKQLVEKSSDKNNRTPIHWVAESGSSDTIDIIKCLLENGVPVDSKDKLGRTPLSLAAEKGYDDITKFLLTKGADENSQDQKKRTILSWAAGDGHVDCVRILLDAGVDPDSKDNSHRTPLSWAAGQGHNEVVKTLLARRDPKAKEGGVRVEVNSRDIKLQTPLWHAAMNRHLLVVETLLSSRADPATTDGEGKNLIQVLADQIQKKGQSLDTPAMETPNLKAILEKLESSVSLWRTAAVDPDTAAVDEAFRATLLYIQDDGEPKLELGMNIRTLLNGDFPRSKQGKKETCTWVHLPANNMRWVEVLMAKRYKACGESERWKLNVVLKPRFWEQQQHKSQSRSYHARSMRPVCHRFDIGERADTLTEPQEANAKESKQKREEKTSKSMKLEQTGQQTNESGKSPPKQGESKGERQGLNDGKLGRGAQVENKAEVPQERPKSIFRGFVLFMPYLHWELEAQQNKLKKIMDEKKAFRRDEAGKKAHQDRIKEQLGKKSDGGPEDICGTEKLYWRYLDEEHPLHIRRTLDQFYYHTLANTDKRDIDQTVTRYYKNRMTDLKKQRLEPVITVVDQLWMWVLPACGEASETIITAFPQRSNRMLLNTSKVQTSLISNIVDRFTETPEKSVSDLAQAIAAECSRIYFDTMSNRNELTQFLEIYRTSIGELAEKETESFRDFQDNLGNTSAYPKNVAADDNADDDNEDPEVLKALLNIQQDIEHLRQIKDIRDELSIMLQIFHTQKQVMQRMEHILREPKEKQNGAMGGPRRAQTTLSPTATALCGIGGDHFEDRNDQRTFHLSPMLEVVNRNIEDLHRLETFAERTWKAVNNHIYPS</sequence>
<dbReference type="InterPro" id="IPR002110">
    <property type="entry name" value="Ankyrin_rpt"/>
</dbReference>
<feature type="region of interest" description="Disordered" evidence="4">
    <location>
        <begin position="573"/>
        <end position="601"/>
    </location>
</feature>
<organism evidence="5 6">
    <name type="scientific">Triangularia setosa</name>
    <dbReference type="NCBI Taxonomy" id="2587417"/>
    <lineage>
        <taxon>Eukaryota</taxon>
        <taxon>Fungi</taxon>
        <taxon>Dikarya</taxon>
        <taxon>Ascomycota</taxon>
        <taxon>Pezizomycotina</taxon>
        <taxon>Sordariomycetes</taxon>
        <taxon>Sordariomycetidae</taxon>
        <taxon>Sordariales</taxon>
        <taxon>Podosporaceae</taxon>
        <taxon>Triangularia</taxon>
    </lineage>
</organism>
<evidence type="ECO:0000313" key="5">
    <source>
        <dbReference type="EMBL" id="KAK4175285.1"/>
    </source>
</evidence>
<dbReference type="Pfam" id="PF00023">
    <property type="entry name" value="Ank"/>
    <property type="match status" value="2"/>
</dbReference>
<reference evidence="5" key="1">
    <citation type="journal article" date="2023" name="Mol. Phylogenet. Evol.">
        <title>Genome-scale phylogeny and comparative genomics of the fungal order Sordariales.</title>
        <authorList>
            <person name="Hensen N."/>
            <person name="Bonometti L."/>
            <person name="Westerberg I."/>
            <person name="Brannstrom I.O."/>
            <person name="Guillou S."/>
            <person name="Cros-Aarteil S."/>
            <person name="Calhoun S."/>
            <person name="Haridas S."/>
            <person name="Kuo A."/>
            <person name="Mondo S."/>
            <person name="Pangilinan J."/>
            <person name="Riley R."/>
            <person name="LaButti K."/>
            <person name="Andreopoulos B."/>
            <person name="Lipzen A."/>
            <person name="Chen C."/>
            <person name="Yan M."/>
            <person name="Daum C."/>
            <person name="Ng V."/>
            <person name="Clum A."/>
            <person name="Steindorff A."/>
            <person name="Ohm R.A."/>
            <person name="Martin F."/>
            <person name="Silar P."/>
            <person name="Natvig D.O."/>
            <person name="Lalanne C."/>
            <person name="Gautier V."/>
            <person name="Ament-Velasquez S.L."/>
            <person name="Kruys A."/>
            <person name="Hutchinson M.I."/>
            <person name="Powell A.J."/>
            <person name="Barry K."/>
            <person name="Miller A.N."/>
            <person name="Grigoriev I.V."/>
            <person name="Debuchy R."/>
            <person name="Gladieux P."/>
            <person name="Hiltunen Thoren M."/>
            <person name="Johannesson H."/>
        </authorList>
    </citation>
    <scope>NUCLEOTIDE SEQUENCE</scope>
    <source>
        <strain evidence="5">CBS 892.96</strain>
    </source>
</reference>
<dbReference type="Pfam" id="PF12796">
    <property type="entry name" value="Ank_2"/>
    <property type="match status" value="5"/>
</dbReference>
<dbReference type="PANTHER" id="PTHR24198">
    <property type="entry name" value="ANKYRIN REPEAT AND PROTEIN KINASE DOMAIN-CONTAINING PROTEIN"/>
    <property type="match status" value="1"/>
</dbReference>
<accession>A0AAN7A6N8</accession>
<feature type="compositionally biased region" description="Basic and acidic residues" evidence="4">
    <location>
        <begin position="1"/>
        <end position="21"/>
    </location>
</feature>
<feature type="repeat" description="ANK" evidence="3">
    <location>
        <begin position="516"/>
        <end position="548"/>
    </location>
</feature>
<feature type="repeat" description="ANK" evidence="3">
    <location>
        <begin position="380"/>
        <end position="413"/>
    </location>
</feature>
<keyword evidence="6" id="KW-1185">Reference proteome</keyword>
<dbReference type="InterPro" id="IPR036770">
    <property type="entry name" value="Ankyrin_rpt-contain_sf"/>
</dbReference>
<evidence type="ECO:0000256" key="4">
    <source>
        <dbReference type="SAM" id="MobiDB-lite"/>
    </source>
</evidence>
<feature type="compositionally biased region" description="Basic and acidic residues" evidence="4">
    <location>
        <begin position="48"/>
        <end position="58"/>
    </location>
</feature>
<dbReference type="PROSITE" id="PS50297">
    <property type="entry name" value="ANK_REP_REGION"/>
    <property type="match status" value="7"/>
</dbReference>
<evidence type="ECO:0000313" key="6">
    <source>
        <dbReference type="Proteomes" id="UP001302321"/>
    </source>
</evidence>
<dbReference type="PROSITE" id="PS50088">
    <property type="entry name" value="ANK_REPEAT"/>
    <property type="match status" value="9"/>
</dbReference>
<feature type="repeat" description="ANK" evidence="3">
    <location>
        <begin position="202"/>
        <end position="234"/>
    </location>
</feature>
<feature type="region of interest" description="Disordered" evidence="4">
    <location>
        <begin position="1"/>
        <end position="60"/>
    </location>
</feature>
<dbReference type="PRINTS" id="PR01415">
    <property type="entry name" value="ANKYRIN"/>
</dbReference>
<dbReference type="SMART" id="SM00248">
    <property type="entry name" value="ANK"/>
    <property type="match status" value="21"/>
</dbReference>
<feature type="compositionally biased region" description="Polar residues" evidence="4">
    <location>
        <begin position="1088"/>
        <end position="1099"/>
    </location>
</feature>
<feature type="repeat" description="ANK" evidence="3">
    <location>
        <begin position="748"/>
        <end position="780"/>
    </location>
</feature>
<evidence type="ECO:0000256" key="1">
    <source>
        <dbReference type="ARBA" id="ARBA00022737"/>
    </source>
</evidence>
<evidence type="ECO:0000256" key="2">
    <source>
        <dbReference type="ARBA" id="ARBA00023043"/>
    </source>
</evidence>
<dbReference type="Proteomes" id="UP001302321">
    <property type="component" value="Unassembled WGS sequence"/>
</dbReference>
<reference evidence="5" key="2">
    <citation type="submission" date="2023-05" db="EMBL/GenBank/DDBJ databases">
        <authorList>
            <consortium name="Lawrence Berkeley National Laboratory"/>
            <person name="Steindorff A."/>
            <person name="Hensen N."/>
            <person name="Bonometti L."/>
            <person name="Westerberg I."/>
            <person name="Brannstrom I.O."/>
            <person name="Guillou S."/>
            <person name="Cros-Aarteil S."/>
            <person name="Calhoun S."/>
            <person name="Haridas S."/>
            <person name="Kuo A."/>
            <person name="Mondo S."/>
            <person name="Pangilinan J."/>
            <person name="Riley R."/>
            <person name="Labutti K."/>
            <person name="Andreopoulos B."/>
            <person name="Lipzen A."/>
            <person name="Chen C."/>
            <person name="Yanf M."/>
            <person name="Daum C."/>
            <person name="Ng V."/>
            <person name="Clum A."/>
            <person name="Ohm R."/>
            <person name="Martin F."/>
            <person name="Silar P."/>
            <person name="Natvig D."/>
            <person name="Lalanne C."/>
            <person name="Gautier V."/>
            <person name="Ament-Velasquez S.L."/>
            <person name="Kruys A."/>
            <person name="Hutchinson M.I."/>
            <person name="Powell A.J."/>
            <person name="Barry K."/>
            <person name="Miller A.N."/>
            <person name="Grigoriev I.V."/>
            <person name="Debuchy R."/>
            <person name="Gladieux P."/>
            <person name="Thoren M.H."/>
            <person name="Johannesson H."/>
        </authorList>
    </citation>
    <scope>NUCLEOTIDE SEQUENCE</scope>
    <source>
        <strain evidence="5">CBS 892.96</strain>
    </source>
</reference>
<evidence type="ECO:0000256" key="3">
    <source>
        <dbReference type="PROSITE-ProRule" id="PRU00023"/>
    </source>
</evidence>
<feature type="repeat" description="ANK" evidence="3">
    <location>
        <begin position="712"/>
        <end position="747"/>
    </location>
</feature>
<feature type="compositionally biased region" description="Basic and acidic residues" evidence="4">
    <location>
        <begin position="1173"/>
        <end position="1196"/>
    </location>
</feature>
<proteinExistence type="predicted"/>
<feature type="compositionally biased region" description="Polar residues" evidence="4">
    <location>
        <begin position="580"/>
        <end position="591"/>
    </location>
</feature>
<protein>
    <submittedName>
        <fullName evidence="5">Ankyrin repeat-containing domain protein</fullName>
    </submittedName>
</protein>
<feature type="region of interest" description="Disordered" evidence="4">
    <location>
        <begin position="1058"/>
        <end position="1134"/>
    </location>
</feature>